<gene>
    <name evidence="2" type="ORF">V6N11_024831</name>
</gene>
<keyword evidence="3" id="KW-1185">Reference proteome</keyword>
<organism evidence="2 3">
    <name type="scientific">Hibiscus sabdariffa</name>
    <name type="common">roselle</name>
    <dbReference type="NCBI Taxonomy" id="183260"/>
    <lineage>
        <taxon>Eukaryota</taxon>
        <taxon>Viridiplantae</taxon>
        <taxon>Streptophyta</taxon>
        <taxon>Embryophyta</taxon>
        <taxon>Tracheophyta</taxon>
        <taxon>Spermatophyta</taxon>
        <taxon>Magnoliopsida</taxon>
        <taxon>eudicotyledons</taxon>
        <taxon>Gunneridae</taxon>
        <taxon>Pentapetalae</taxon>
        <taxon>rosids</taxon>
        <taxon>malvids</taxon>
        <taxon>Malvales</taxon>
        <taxon>Malvaceae</taxon>
        <taxon>Malvoideae</taxon>
        <taxon>Hibiscus</taxon>
    </lineage>
</organism>
<comment type="caution">
    <text evidence="2">The sequence shown here is derived from an EMBL/GenBank/DDBJ whole genome shotgun (WGS) entry which is preliminary data.</text>
</comment>
<evidence type="ECO:0000256" key="1">
    <source>
        <dbReference type="SAM" id="MobiDB-lite"/>
    </source>
</evidence>
<evidence type="ECO:0000313" key="2">
    <source>
        <dbReference type="EMBL" id="KAK9002143.1"/>
    </source>
</evidence>
<accession>A0ABR2QNA7</accession>
<evidence type="ECO:0000313" key="3">
    <source>
        <dbReference type="Proteomes" id="UP001396334"/>
    </source>
</evidence>
<feature type="compositionally biased region" description="Polar residues" evidence="1">
    <location>
        <begin position="15"/>
        <end position="40"/>
    </location>
</feature>
<dbReference type="EMBL" id="JBBPBN010000035">
    <property type="protein sequence ID" value="KAK9002143.1"/>
    <property type="molecule type" value="Genomic_DNA"/>
</dbReference>
<proteinExistence type="predicted"/>
<dbReference type="Proteomes" id="UP001396334">
    <property type="component" value="Unassembled WGS sequence"/>
</dbReference>
<feature type="region of interest" description="Disordered" evidence="1">
    <location>
        <begin position="9"/>
        <end position="59"/>
    </location>
</feature>
<name>A0ABR2QNA7_9ROSI</name>
<sequence>MEQRILPLVTVSIGPPNSQSTESSLETNSALDASKSTESIPASRIHSRKLESDENGSDVSRSDIDMPLVDLWTYPCIAFAIQTLTGIPCDTKKISESNNGLVVKCDRANECECFPFSWLLYNLSLDVMVEDGKIAWPSFFGALLWSLWLNRNANVFEPDSTARESILSRGRRLVSEYNLAFVVEGGG</sequence>
<reference evidence="2 3" key="1">
    <citation type="journal article" date="2024" name="G3 (Bethesda)">
        <title>Genome assembly of Hibiscus sabdariffa L. provides insights into metabolisms of medicinal natural products.</title>
        <authorList>
            <person name="Kim T."/>
        </authorList>
    </citation>
    <scope>NUCLEOTIDE SEQUENCE [LARGE SCALE GENOMIC DNA]</scope>
    <source>
        <strain evidence="2">TK-2024</strain>
        <tissue evidence="2">Old leaves</tissue>
    </source>
</reference>
<protein>
    <submittedName>
        <fullName evidence="2">Uncharacterized protein</fullName>
    </submittedName>
</protein>